<reference evidence="3" key="1">
    <citation type="journal article" date="2019" name="Int. J. Syst. Evol. Microbiol.">
        <title>The Global Catalogue of Microorganisms (GCM) 10K type strain sequencing project: providing services to taxonomists for standard genome sequencing and annotation.</title>
        <authorList>
            <consortium name="The Broad Institute Genomics Platform"/>
            <consortium name="The Broad Institute Genome Sequencing Center for Infectious Disease"/>
            <person name="Wu L."/>
            <person name="Ma J."/>
        </authorList>
    </citation>
    <scope>NUCLEOTIDE SEQUENCE [LARGE SCALE GENOMIC DNA]</scope>
    <source>
        <strain evidence="3">KCTC 52640</strain>
    </source>
</reference>
<accession>A0ABV7ELR7</accession>
<name>A0ABV7ELR7_9GAMM</name>
<evidence type="ECO:0000313" key="3">
    <source>
        <dbReference type="Proteomes" id="UP001595462"/>
    </source>
</evidence>
<dbReference type="RefSeq" id="WP_380686310.1">
    <property type="nucleotide sequence ID" value="NZ_JBHRSS010000001.1"/>
</dbReference>
<evidence type="ECO:0000313" key="2">
    <source>
        <dbReference type="EMBL" id="MFC3102854.1"/>
    </source>
</evidence>
<proteinExistence type="predicted"/>
<organism evidence="2 3">
    <name type="scientific">Salinisphaera aquimarina</name>
    <dbReference type="NCBI Taxonomy" id="2094031"/>
    <lineage>
        <taxon>Bacteria</taxon>
        <taxon>Pseudomonadati</taxon>
        <taxon>Pseudomonadota</taxon>
        <taxon>Gammaproteobacteria</taxon>
        <taxon>Salinisphaerales</taxon>
        <taxon>Salinisphaeraceae</taxon>
        <taxon>Salinisphaera</taxon>
    </lineage>
</organism>
<dbReference type="Proteomes" id="UP001595462">
    <property type="component" value="Unassembled WGS sequence"/>
</dbReference>
<dbReference type="InterPro" id="IPR025847">
    <property type="entry name" value="MEDS_domain"/>
</dbReference>
<sequence length="208" mass="23441">MTFQTPSSNPITLAGAPMGDVLHACAFFNSDVEGCRVLTPFIREGIEAGEKAFHIVSAAGCDHHLGHLRDADIAVDAARERGQLDLHTWDEIYFADGTFDYQRVLDTMLAHMTQARDEGYARTRLVSRMDWALEDYPGTQDLLEYETRFNLEPNPGNPVVCVYDLAKFRADVIIDVMRVHPIMVIGETLQENPFFVPPEQMLAELRAR</sequence>
<gene>
    <name evidence="2" type="ORF">ACFOSU_03005</name>
</gene>
<feature type="domain" description="MEDS" evidence="1">
    <location>
        <begin position="23"/>
        <end position="181"/>
    </location>
</feature>
<comment type="caution">
    <text evidence="2">The sequence shown here is derived from an EMBL/GenBank/DDBJ whole genome shotgun (WGS) entry which is preliminary data.</text>
</comment>
<protein>
    <submittedName>
        <fullName evidence="2">MEDS domain-containing protein</fullName>
    </submittedName>
</protein>
<evidence type="ECO:0000259" key="1">
    <source>
        <dbReference type="Pfam" id="PF14417"/>
    </source>
</evidence>
<dbReference type="EMBL" id="JBHRSS010000001">
    <property type="protein sequence ID" value="MFC3102854.1"/>
    <property type="molecule type" value="Genomic_DNA"/>
</dbReference>
<dbReference type="Pfam" id="PF14417">
    <property type="entry name" value="MEDS"/>
    <property type="match status" value="1"/>
</dbReference>
<keyword evidence="3" id="KW-1185">Reference proteome</keyword>